<dbReference type="InterPro" id="IPR001404">
    <property type="entry name" value="Hsp90_fam"/>
</dbReference>
<reference evidence="6 7" key="1">
    <citation type="submission" date="2019-03" db="EMBL/GenBank/DDBJ databases">
        <title>Single cell metagenomics reveals metabolic interactions within the superorganism composed of flagellate Streblomastix strix and complex community of Bacteroidetes bacteria on its surface.</title>
        <authorList>
            <person name="Treitli S.C."/>
            <person name="Kolisko M."/>
            <person name="Husnik F."/>
            <person name="Keeling P."/>
            <person name="Hampl V."/>
        </authorList>
    </citation>
    <scope>NUCLEOTIDE SEQUENCE [LARGE SCALE GENOMIC DNA]</scope>
    <source>
        <strain evidence="6">ST1C</strain>
    </source>
</reference>
<organism evidence="6 7">
    <name type="scientific">Streblomastix strix</name>
    <dbReference type="NCBI Taxonomy" id="222440"/>
    <lineage>
        <taxon>Eukaryota</taxon>
        <taxon>Metamonada</taxon>
        <taxon>Preaxostyla</taxon>
        <taxon>Oxymonadida</taxon>
        <taxon>Streblomastigidae</taxon>
        <taxon>Streblomastix</taxon>
    </lineage>
</organism>
<comment type="caution">
    <text evidence="6">The sequence shown here is derived from an EMBL/GenBank/DDBJ whole genome shotgun (WGS) entry which is preliminary data.</text>
</comment>
<dbReference type="GO" id="GO:0016887">
    <property type="term" value="F:ATP hydrolysis activity"/>
    <property type="evidence" value="ECO:0007669"/>
    <property type="project" value="InterPro"/>
</dbReference>
<dbReference type="GO" id="GO:0140662">
    <property type="term" value="F:ATP-dependent protein folding chaperone"/>
    <property type="evidence" value="ECO:0007669"/>
    <property type="project" value="InterPro"/>
</dbReference>
<keyword evidence="3" id="KW-0067">ATP-binding</keyword>
<evidence type="ECO:0000256" key="3">
    <source>
        <dbReference type="ARBA" id="ARBA00022840"/>
    </source>
</evidence>
<dbReference type="EMBL" id="SNRW01003607">
    <property type="protein sequence ID" value="KAA6389382.1"/>
    <property type="molecule type" value="Genomic_DNA"/>
</dbReference>
<dbReference type="GO" id="GO:0051082">
    <property type="term" value="F:unfolded protein binding"/>
    <property type="evidence" value="ECO:0007669"/>
    <property type="project" value="InterPro"/>
</dbReference>
<dbReference type="Proteomes" id="UP000324800">
    <property type="component" value="Unassembled WGS sequence"/>
</dbReference>
<evidence type="ECO:0000256" key="4">
    <source>
        <dbReference type="ARBA" id="ARBA00023186"/>
    </source>
</evidence>
<dbReference type="Gene3D" id="3.30.565.10">
    <property type="entry name" value="Histidine kinase-like ATPase, C-terminal domain"/>
    <property type="match status" value="1"/>
</dbReference>
<accession>A0A5J4W3Y7</accession>
<dbReference type="AlphaFoldDB" id="A0A5J4W3Y7"/>
<protein>
    <submittedName>
        <fullName evidence="6">Uncharacterized protein</fullName>
    </submittedName>
</protein>
<feature type="region of interest" description="Disordered" evidence="5">
    <location>
        <begin position="77"/>
        <end position="103"/>
    </location>
</feature>
<evidence type="ECO:0000313" key="7">
    <source>
        <dbReference type="Proteomes" id="UP000324800"/>
    </source>
</evidence>
<dbReference type="InterPro" id="IPR036890">
    <property type="entry name" value="HATPase_C_sf"/>
</dbReference>
<dbReference type="PRINTS" id="PR00775">
    <property type="entry name" value="HEATSHOCK90"/>
</dbReference>
<evidence type="ECO:0000256" key="1">
    <source>
        <dbReference type="ARBA" id="ARBA00008239"/>
    </source>
</evidence>
<gene>
    <name evidence="6" type="ORF">EZS28_015091</name>
</gene>
<name>A0A5J4W3Y7_9EUKA</name>
<comment type="similarity">
    <text evidence="1">Belongs to the heat shock protein 90 family.</text>
</comment>
<evidence type="ECO:0000256" key="5">
    <source>
        <dbReference type="SAM" id="MobiDB-lite"/>
    </source>
</evidence>
<proteinExistence type="inferred from homology"/>
<dbReference type="InterPro" id="IPR020575">
    <property type="entry name" value="Hsp90_N"/>
</dbReference>
<dbReference type="PANTHER" id="PTHR11528">
    <property type="entry name" value="HEAT SHOCK PROTEIN 90 FAMILY MEMBER"/>
    <property type="match status" value="1"/>
</dbReference>
<keyword evidence="4" id="KW-0143">Chaperone</keyword>
<sequence length="134" mass="15382">MNSDELLNNLGTLAQSGILRFPEATTSNEFSSQDLIDQLDVKLYSAFLVANKVEIRDISNEFSEFLDFTIQLRIEEDTKDKSRHRDPQRKKKIIDGNTNDNDEFNFEIPDFRAKIALNDGTRPGSKNSSNYDIF</sequence>
<evidence type="ECO:0000313" key="6">
    <source>
        <dbReference type="EMBL" id="KAA6389382.1"/>
    </source>
</evidence>
<evidence type="ECO:0000256" key="2">
    <source>
        <dbReference type="ARBA" id="ARBA00022741"/>
    </source>
</evidence>
<dbReference type="GO" id="GO:0005524">
    <property type="term" value="F:ATP binding"/>
    <property type="evidence" value="ECO:0007669"/>
    <property type="project" value="UniProtKB-KW"/>
</dbReference>
<keyword evidence="2" id="KW-0547">Nucleotide-binding</keyword>
<dbReference type="OrthoDB" id="978878at2759"/>